<feature type="transmembrane region" description="Helical" evidence="1">
    <location>
        <begin position="12"/>
        <end position="34"/>
    </location>
</feature>
<dbReference type="Proteomes" id="UP001303324">
    <property type="component" value="Chromosome"/>
</dbReference>
<feature type="transmembrane region" description="Helical" evidence="1">
    <location>
        <begin position="46"/>
        <end position="68"/>
    </location>
</feature>
<accession>A0ABY9VFL6</accession>
<evidence type="ECO:0000313" key="2">
    <source>
        <dbReference type="EMBL" id="WNF22721.1"/>
    </source>
</evidence>
<dbReference type="EMBL" id="CP134494">
    <property type="protein sequence ID" value="WNF22721.1"/>
    <property type="molecule type" value="Genomic_DNA"/>
</dbReference>
<dbReference type="Pfam" id="PF17353">
    <property type="entry name" value="DUF5381"/>
    <property type="match status" value="1"/>
</dbReference>
<keyword evidence="1" id="KW-0472">Membrane</keyword>
<evidence type="ECO:0000256" key="1">
    <source>
        <dbReference type="SAM" id="Phobius"/>
    </source>
</evidence>
<sequence length="154" mass="17578">MKVVNYRTSTIIGRLLICALFIVTGVALILASIYLEAPTPRKVISVTVGVLGIGFFGRMSVMLIRLLLKNNQMFRYDMENIIVKNKTIKLDSIKHIEEENDIRTEYLGIKTPAFVLIIEDGKSIYIPTYYAISKKDYPVIHKTLKGIVSDRRKR</sequence>
<proteinExistence type="predicted"/>
<evidence type="ECO:0000313" key="3">
    <source>
        <dbReference type="Proteomes" id="UP001303324"/>
    </source>
</evidence>
<keyword evidence="3" id="KW-1185">Reference proteome</keyword>
<gene>
    <name evidence="2" type="ORF">RH061_21620</name>
</gene>
<dbReference type="InterPro" id="IPR035324">
    <property type="entry name" value="DUF5381"/>
</dbReference>
<reference evidence="2 3" key="1">
    <citation type="submission" date="2023-09" db="EMBL/GenBank/DDBJ databases">
        <title>Microbial mechanism of fulvic acid promoting antimony reduction mineralization in rice fields.</title>
        <authorList>
            <person name="Chen G."/>
            <person name="Lan J."/>
        </authorList>
    </citation>
    <scope>NUCLEOTIDE SEQUENCE [LARGE SCALE GENOMIC DNA]</scope>
    <source>
        <strain evidence="2 3">PS1</strain>
    </source>
</reference>
<protein>
    <submittedName>
        <fullName evidence="2">DUF5381 family protein</fullName>
    </submittedName>
</protein>
<keyword evidence="1" id="KW-0812">Transmembrane</keyword>
<organism evidence="2 3">
    <name type="scientific">Mesobacillus jeotgali</name>
    <dbReference type="NCBI Taxonomy" id="129985"/>
    <lineage>
        <taxon>Bacteria</taxon>
        <taxon>Bacillati</taxon>
        <taxon>Bacillota</taxon>
        <taxon>Bacilli</taxon>
        <taxon>Bacillales</taxon>
        <taxon>Bacillaceae</taxon>
        <taxon>Mesobacillus</taxon>
    </lineage>
</organism>
<dbReference type="RefSeq" id="WP_311072823.1">
    <property type="nucleotide sequence ID" value="NZ_CP134494.1"/>
</dbReference>
<name>A0ABY9VFL6_9BACI</name>
<keyword evidence="1" id="KW-1133">Transmembrane helix</keyword>